<reference evidence="1 2" key="1">
    <citation type="submission" date="2019-09" db="EMBL/GenBank/DDBJ databases">
        <title>Draft genome sequence of Ginsengibacter sp. BR5-29.</title>
        <authorList>
            <person name="Im W.-T."/>
        </authorList>
    </citation>
    <scope>NUCLEOTIDE SEQUENCE [LARGE SCALE GENOMIC DNA]</scope>
    <source>
        <strain evidence="1 2">BR5-29</strain>
    </source>
</reference>
<gene>
    <name evidence="1" type="ORF">FW778_01165</name>
</gene>
<dbReference type="RefSeq" id="WP_150412738.1">
    <property type="nucleotide sequence ID" value="NZ_VYQF01000001.1"/>
</dbReference>
<dbReference type="Proteomes" id="UP000326903">
    <property type="component" value="Unassembled WGS sequence"/>
</dbReference>
<accession>A0A5J5II39</accession>
<evidence type="ECO:0000313" key="2">
    <source>
        <dbReference type="Proteomes" id="UP000326903"/>
    </source>
</evidence>
<name>A0A5J5II39_9BACT</name>
<protein>
    <submittedName>
        <fullName evidence="1">Uncharacterized protein</fullName>
    </submittedName>
</protein>
<organism evidence="1 2">
    <name type="scientific">Ginsengibacter hankyongi</name>
    <dbReference type="NCBI Taxonomy" id="2607284"/>
    <lineage>
        <taxon>Bacteria</taxon>
        <taxon>Pseudomonadati</taxon>
        <taxon>Bacteroidota</taxon>
        <taxon>Chitinophagia</taxon>
        <taxon>Chitinophagales</taxon>
        <taxon>Chitinophagaceae</taxon>
        <taxon>Ginsengibacter</taxon>
    </lineage>
</organism>
<evidence type="ECO:0000313" key="1">
    <source>
        <dbReference type="EMBL" id="KAA9040679.1"/>
    </source>
</evidence>
<proteinExistence type="predicted"/>
<keyword evidence="2" id="KW-1185">Reference proteome</keyword>
<sequence>MKIEFKQKQIEQLPLGNLKEDQFLTVAIETSNRLGWIIGNTTSTGFTAYTNNGLFSWNAEIKMKIINGAAILQSQSRENEPADVLGNKMNLKNFISTFCSLKNAAPVNQEAAYENLAASFV</sequence>
<comment type="caution">
    <text evidence="1">The sequence shown here is derived from an EMBL/GenBank/DDBJ whole genome shotgun (WGS) entry which is preliminary data.</text>
</comment>
<dbReference type="EMBL" id="VYQF01000001">
    <property type="protein sequence ID" value="KAA9040679.1"/>
    <property type="molecule type" value="Genomic_DNA"/>
</dbReference>
<dbReference type="AlphaFoldDB" id="A0A5J5II39"/>